<name>A0A7M2X0H9_9BACT</name>
<reference evidence="1 2" key="1">
    <citation type="submission" date="2020-10" db="EMBL/GenBank/DDBJ databases">
        <title>Wide distribution of Phycisphaera-like planctomycetes from WD2101 soil group in peatlands and genome analysis of the first cultivated representative.</title>
        <authorList>
            <person name="Dedysh S.N."/>
            <person name="Beletsky A.V."/>
            <person name="Ivanova A."/>
            <person name="Kulichevskaya I.S."/>
            <person name="Suzina N.E."/>
            <person name="Philippov D.A."/>
            <person name="Rakitin A.L."/>
            <person name="Mardanov A.V."/>
            <person name="Ravin N.V."/>
        </authorList>
    </citation>
    <scope>NUCLEOTIDE SEQUENCE [LARGE SCALE GENOMIC DNA]</scope>
    <source>
        <strain evidence="1 2">M1803</strain>
    </source>
</reference>
<dbReference type="KEGG" id="hbs:IPV69_07890"/>
<evidence type="ECO:0000313" key="2">
    <source>
        <dbReference type="Proteomes" id="UP000593765"/>
    </source>
</evidence>
<dbReference type="Proteomes" id="UP000593765">
    <property type="component" value="Chromosome"/>
</dbReference>
<gene>
    <name evidence="1" type="ORF">IPV69_07890</name>
</gene>
<organism evidence="1 2">
    <name type="scientific">Humisphaera borealis</name>
    <dbReference type="NCBI Taxonomy" id="2807512"/>
    <lineage>
        <taxon>Bacteria</taxon>
        <taxon>Pseudomonadati</taxon>
        <taxon>Planctomycetota</taxon>
        <taxon>Phycisphaerae</taxon>
        <taxon>Tepidisphaerales</taxon>
        <taxon>Tepidisphaeraceae</taxon>
        <taxon>Humisphaera</taxon>
    </lineage>
</organism>
<protein>
    <submittedName>
        <fullName evidence="1">Uncharacterized protein</fullName>
    </submittedName>
</protein>
<dbReference type="EMBL" id="CP063458">
    <property type="protein sequence ID" value="QOV91268.1"/>
    <property type="molecule type" value="Genomic_DNA"/>
</dbReference>
<dbReference type="AlphaFoldDB" id="A0A7M2X0H9"/>
<sequence length="149" mass="16972">MQLSDDFSIWMSYFGDNRPTDEVVESLAQLTAEFRYCIVYGGTRRLLQDRGIDPMCCVLLGVHPGDDVALELMLPDGSVVEFESRDDPLTREHIELVGWTSAVGDKRNVRIARAHCTGERESEFSKVVYARYVQYWEDGDAPLRPKPAR</sequence>
<evidence type="ECO:0000313" key="1">
    <source>
        <dbReference type="EMBL" id="QOV91268.1"/>
    </source>
</evidence>
<keyword evidence="2" id="KW-1185">Reference proteome</keyword>
<accession>A0A7M2X0H9</accession>
<proteinExistence type="predicted"/>